<evidence type="ECO:0000313" key="3">
    <source>
        <dbReference type="EMBL" id="KAF2453943.1"/>
    </source>
</evidence>
<dbReference type="InterPro" id="IPR036291">
    <property type="entry name" value="NAD(P)-bd_dom_sf"/>
</dbReference>
<dbReference type="PRINTS" id="PR00081">
    <property type="entry name" value="GDHRDH"/>
</dbReference>
<proteinExistence type="inferred from homology"/>
<dbReference type="OrthoDB" id="417891at2759"/>
<dbReference type="Pfam" id="PF13561">
    <property type="entry name" value="adh_short_C2"/>
    <property type="match status" value="1"/>
</dbReference>
<evidence type="ECO:0008006" key="5">
    <source>
        <dbReference type="Google" id="ProtNLM"/>
    </source>
</evidence>
<dbReference type="PRINTS" id="PR00080">
    <property type="entry name" value="SDRFAMILY"/>
</dbReference>
<keyword evidence="2" id="KW-0560">Oxidoreductase</keyword>
<protein>
    <recommendedName>
        <fullName evidence="5">3-oxoacyl-reductase</fullName>
    </recommendedName>
</protein>
<accession>A0A6A6NRK8</accession>
<dbReference type="Proteomes" id="UP000799766">
    <property type="component" value="Unassembled WGS sequence"/>
</dbReference>
<dbReference type="PANTHER" id="PTHR42760:SF127">
    <property type="entry name" value="3-KETOACYL-ACYL CARRIER PROTEIN REDUCTASE-RELATED"/>
    <property type="match status" value="1"/>
</dbReference>
<dbReference type="InterPro" id="IPR002347">
    <property type="entry name" value="SDR_fam"/>
</dbReference>
<dbReference type="EMBL" id="MU001694">
    <property type="protein sequence ID" value="KAF2453943.1"/>
    <property type="molecule type" value="Genomic_DNA"/>
</dbReference>
<organism evidence="3 4">
    <name type="scientific">Lineolata rhizophorae</name>
    <dbReference type="NCBI Taxonomy" id="578093"/>
    <lineage>
        <taxon>Eukaryota</taxon>
        <taxon>Fungi</taxon>
        <taxon>Dikarya</taxon>
        <taxon>Ascomycota</taxon>
        <taxon>Pezizomycotina</taxon>
        <taxon>Dothideomycetes</taxon>
        <taxon>Dothideomycetes incertae sedis</taxon>
        <taxon>Lineolatales</taxon>
        <taxon>Lineolataceae</taxon>
        <taxon>Lineolata</taxon>
    </lineage>
</organism>
<evidence type="ECO:0000313" key="4">
    <source>
        <dbReference type="Proteomes" id="UP000799766"/>
    </source>
</evidence>
<dbReference type="GO" id="GO:0006633">
    <property type="term" value="P:fatty acid biosynthetic process"/>
    <property type="evidence" value="ECO:0007669"/>
    <property type="project" value="TreeGrafter"/>
</dbReference>
<dbReference type="GO" id="GO:0016616">
    <property type="term" value="F:oxidoreductase activity, acting on the CH-OH group of donors, NAD or NADP as acceptor"/>
    <property type="evidence" value="ECO:0007669"/>
    <property type="project" value="TreeGrafter"/>
</dbReference>
<dbReference type="FunFam" id="3.40.50.720:FF:000173">
    <property type="entry name" value="3-oxoacyl-[acyl-carrier protein] reductase"/>
    <property type="match status" value="1"/>
</dbReference>
<name>A0A6A6NRK8_9PEZI</name>
<dbReference type="SUPFAM" id="SSF51735">
    <property type="entry name" value="NAD(P)-binding Rossmann-fold domains"/>
    <property type="match status" value="1"/>
</dbReference>
<sequence>MSISRNRSLEGRLVLITGASGSVGDAVARRLVLHEVDLALAYHKNEFAVEELAAQLRKDYDCESQLGRYLRISLHRVDLESVEEAEGLVGQVEKAHGRMVDVLVGAAGWARKVERKGEMDFLDIAVEEFDRTININLRPTFILVKNVVEGMKAKRWGRIITISSMAAYGVGQNGCHFAASQGGLVAIVKSLAAPLAEFGITINDVAPTPMRSIDDMIFGRGDQSRFGETPPLKRLCEPWEVANVVRMLCETPFTTGQSILLSGGLGHM</sequence>
<comment type="similarity">
    <text evidence="1">Belongs to the short-chain dehydrogenases/reductases (SDR) family.</text>
</comment>
<dbReference type="AlphaFoldDB" id="A0A6A6NRK8"/>
<gene>
    <name evidence="3" type="ORF">BDY21DRAFT_354568</name>
</gene>
<reference evidence="3" key="1">
    <citation type="journal article" date="2020" name="Stud. Mycol.">
        <title>101 Dothideomycetes genomes: a test case for predicting lifestyles and emergence of pathogens.</title>
        <authorList>
            <person name="Haridas S."/>
            <person name="Albert R."/>
            <person name="Binder M."/>
            <person name="Bloem J."/>
            <person name="Labutti K."/>
            <person name="Salamov A."/>
            <person name="Andreopoulos B."/>
            <person name="Baker S."/>
            <person name="Barry K."/>
            <person name="Bills G."/>
            <person name="Bluhm B."/>
            <person name="Cannon C."/>
            <person name="Castanera R."/>
            <person name="Culley D."/>
            <person name="Daum C."/>
            <person name="Ezra D."/>
            <person name="Gonzalez J."/>
            <person name="Henrissat B."/>
            <person name="Kuo A."/>
            <person name="Liang C."/>
            <person name="Lipzen A."/>
            <person name="Lutzoni F."/>
            <person name="Magnuson J."/>
            <person name="Mondo S."/>
            <person name="Nolan M."/>
            <person name="Ohm R."/>
            <person name="Pangilinan J."/>
            <person name="Park H.-J."/>
            <person name="Ramirez L."/>
            <person name="Alfaro M."/>
            <person name="Sun H."/>
            <person name="Tritt A."/>
            <person name="Yoshinaga Y."/>
            <person name="Zwiers L.-H."/>
            <person name="Turgeon B."/>
            <person name="Goodwin S."/>
            <person name="Spatafora J."/>
            <person name="Crous P."/>
            <person name="Grigoriev I."/>
        </authorList>
    </citation>
    <scope>NUCLEOTIDE SEQUENCE</scope>
    <source>
        <strain evidence="3">ATCC 16933</strain>
    </source>
</reference>
<dbReference type="Gene3D" id="3.40.50.720">
    <property type="entry name" value="NAD(P)-binding Rossmann-like Domain"/>
    <property type="match status" value="1"/>
</dbReference>
<dbReference type="PANTHER" id="PTHR42760">
    <property type="entry name" value="SHORT-CHAIN DEHYDROGENASES/REDUCTASES FAMILY MEMBER"/>
    <property type="match status" value="1"/>
</dbReference>
<dbReference type="CDD" id="cd05233">
    <property type="entry name" value="SDR_c"/>
    <property type="match status" value="1"/>
</dbReference>
<evidence type="ECO:0000256" key="2">
    <source>
        <dbReference type="ARBA" id="ARBA00023002"/>
    </source>
</evidence>
<keyword evidence="4" id="KW-1185">Reference proteome</keyword>
<dbReference type="GO" id="GO:0048038">
    <property type="term" value="F:quinone binding"/>
    <property type="evidence" value="ECO:0007669"/>
    <property type="project" value="TreeGrafter"/>
</dbReference>
<evidence type="ECO:0000256" key="1">
    <source>
        <dbReference type="ARBA" id="ARBA00006484"/>
    </source>
</evidence>